<reference evidence="1 2" key="1">
    <citation type="submission" date="2018-01" db="EMBL/GenBank/DDBJ databases">
        <title>Draft genome Sequence of streptomyces globosus LZH-48.</title>
        <authorList>
            <person name="Ran K."/>
            <person name="Li Z."/>
            <person name="Wei S."/>
            <person name="Dong R."/>
        </authorList>
    </citation>
    <scope>NUCLEOTIDE SEQUENCE [LARGE SCALE GENOMIC DNA]</scope>
    <source>
        <strain evidence="1 2">LZH-48</strain>
    </source>
</reference>
<protein>
    <submittedName>
        <fullName evidence="1">Uncharacterized protein</fullName>
    </submittedName>
</protein>
<organism evidence="1 2">
    <name type="scientific">Streptomyces globosus</name>
    <dbReference type="NCBI Taxonomy" id="68209"/>
    <lineage>
        <taxon>Bacteria</taxon>
        <taxon>Bacillati</taxon>
        <taxon>Actinomycetota</taxon>
        <taxon>Actinomycetes</taxon>
        <taxon>Kitasatosporales</taxon>
        <taxon>Streptomycetaceae</taxon>
        <taxon>Streptomyces</taxon>
    </lineage>
</organism>
<name>A0A344U3G3_9ACTN</name>
<evidence type="ECO:0000313" key="2">
    <source>
        <dbReference type="Proteomes" id="UP000252004"/>
    </source>
</evidence>
<proteinExistence type="predicted"/>
<dbReference type="AlphaFoldDB" id="A0A344U3G3"/>
<dbReference type="OrthoDB" id="4350888at2"/>
<dbReference type="Proteomes" id="UP000252004">
    <property type="component" value="Chromosome"/>
</dbReference>
<accession>A0A344U3G3</accession>
<dbReference type="KEGG" id="sgz:C0216_20055"/>
<gene>
    <name evidence="1" type="ORF">C0216_20055</name>
</gene>
<keyword evidence="2" id="KW-1185">Reference proteome</keyword>
<dbReference type="EMBL" id="CP030862">
    <property type="protein sequence ID" value="AXE25434.1"/>
    <property type="molecule type" value="Genomic_DNA"/>
</dbReference>
<sequence>MALAVIGVTAYAVLGDGADDRAGRVDRVSNSGVAVHSKGYELVAPASVGAFTKSSPGSAPAELNAEQQKGAERIGVRNARAVSGIYNGPGPEAGDPGKVGGRRLSFDGLYGDIADPAAALDRYLAQVGEKGFKGDGKKRGLVMEPAGSATAVEPAGFEGALMKCQDMKVIHHTSAGSPKESAADFRVPVCAWADYSTLGGANVFELAQAVTGGEGASREEAAAVTAELFRTARRKS</sequence>
<evidence type="ECO:0000313" key="1">
    <source>
        <dbReference type="EMBL" id="AXE25434.1"/>
    </source>
</evidence>